<protein>
    <recommendedName>
        <fullName evidence="4">DUF2865 domain-containing protein</fullName>
    </recommendedName>
</protein>
<gene>
    <name evidence="2" type="ORF">SAMN06297251_11631</name>
</gene>
<name>A0A1W2DLU5_9HYPH</name>
<keyword evidence="3" id="KW-1185">Reference proteome</keyword>
<dbReference type="Pfam" id="PF11064">
    <property type="entry name" value="DUF2865"/>
    <property type="match status" value="1"/>
</dbReference>
<proteinExistence type="predicted"/>
<evidence type="ECO:0000256" key="1">
    <source>
        <dbReference type="SAM" id="MobiDB-lite"/>
    </source>
</evidence>
<evidence type="ECO:0000313" key="2">
    <source>
        <dbReference type="EMBL" id="SMC98514.1"/>
    </source>
</evidence>
<evidence type="ECO:0008006" key="4">
    <source>
        <dbReference type="Google" id="ProtNLM"/>
    </source>
</evidence>
<dbReference type="OrthoDB" id="7850882at2"/>
<dbReference type="InterPro" id="IPR021293">
    <property type="entry name" value="DUF2865"/>
</dbReference>
<dbReference type="Proteomes" id="UP000192656">
    <property type="component" value="Unassembled WGS sequence"/>
</dbReference>
<dbReference type="AlphaFoldDB" id="A0A1W2DLU5"/>
<feature type="compositionally biased region" description="Low complexity" evidence="1">
    <location>
        <begin position="70"/>
        <end position="82"/>
    </location>
</feature>
<feature type="region of interest" description="Disordered" evidence="1">
    <location>
        <begin position="61"/>
        <end position="85"/>
    </location>
</feature>
<dbReference type="STRING" id="937218.SAMN06297251_11631"/>
<reference evidence="2 3" key="1">
    <citation type="submission" date="2017-04" db="EMBL/GenBank/DDBJ databases">
        <authorList>
            <person name="Afonso C.L."/>
            <person name="Miller P.J."/>
            <person name="Scott M.A."/>
            <person name="Spackman E."/>
            <person name="Goraichik I."/>
            <person name="Dimitrov K.M."/>
            <person name="Suarez D.L."/>
            <person name="Swayne D.E."/>
        </authorList>
    </citation>
    <scope>NUCLEOTIDE SEQUENCE [LARGE SCALE GENOMIC DNA]</scope>
    <source>
        <strain evidence="2 3">CGMCC 1.10972</strain>
    </source>
</reference>
<evidence type="ECO:0000313" key="3">
    <source>
        <dbReference type="Proteomes" id="UP000192656"/>
    </source>
</evidence>
<dbReference type="RefSeq" id="WP_084411452.1">
    <property type="nucleotide sequence ID" value="NZ_FWXR01000016.1"/>
</dbReference>
<sequence length="245" mass="27299">MAASTKRAGFGTSVIVAMAVAVTGISPIAATPASAQTLLDVFFGRSTIQRHEPQRRVVRKRVYRERTTARRAPSRSQSQSRPSRPKSVAYYRTLCVRKADGFFFPMSFSTTAEYFQQDLEACQARCPTTDVDLYVHRVLREEPQDMMSFTTDEPYTDLATAFAYKTVGLSREAAEACRAKPEQIVAERPDLGPLPFQSPIPRPSWRPDPEAVLVSDLRGPGGDIADVTGRPKVIRRVGPRFFPDQ</sequence>
<accession>A0A1W2DLU5</accession>
<organism evidence="2 3">
    <name type="scientific">Fulvimarina manganoxydans</name>
    <dbReference type="NCBI Taxonomy" id="937218"/>
    <lineage>
        <taxon>Bacteria</taxon>
        <taxon>Pseudomonadati</taxon>
        <taxon>Pseudomonadota</taxon>
        <taxon>Alphaproteobacteria</taxon>
        <taxon>Hyphomicrobiales</taxon>
        <taxon>Aurantimonadaceae</taxon>
        <taxon>Fulvimarina</taxon>
    </lineage>
</organism>
<dbReference type="EMBL" id="FWXR01000016">
    <property type="protein sequence ID" value="SMC98514.1"/>
    <property type="molecule type" value="Genomic_DNA"/>
</dbReference>